<sequence length="176" mass="18543">MSGKLLSLVIVMGALLAGAAVYYLQVYAYYEPVPVSAPAAEVRLTSLVTGEAEMVPVDGFEGIDSESSPLRFRACFEMPLSLALLTETYVIRDEAVPLNAPGWFDCFDAAEIGAALETGGAVAFLGEANVSYGIDRVVAVFEDGRAVAWNQINACGQVVFDGRPPPPGCPPPPAND</sequence>
<dbReference type="Pfam" id="PF20044">
    <property type="entry name" value="DUF6446"/>
    <property type="match status" value="1"/>
</dbReference>
<evidence type="ECO:0000313" key="2">
    <source>
        <dbReference type="Proteomes" id="UP001560019"/>
    </source>
</evidence>
<proteinExistence type="predicted"/>
<dbReference type="EMBL" id="JBEHHI010000001">
    <property type="protein sequence ID" value="MEX5726945.1"/>
    <property type="molecule type" value="Genomic_DNA"/>
</dbReference>
<dbReference type="Proteomes" id="UP001560019">
    <property type="component" value="Unassembled WGS sequence"/>
</dbReference>
<accession>A0ABV3XNP5</accession>
<keyword evidence="2" id="KW-1185">Reference proteome</keyword>
<reference evidence="1 2" key="1">
    <citation type="submission" date="2024-06" db="EMBL/GenBank/DDBJ databases">
        <title>Genome of Rhodovulum iodosum, a marine photoferrotroph.</title>
        <authorList>
            <person name="Bianchini G."/>
            <person name="Nikeleit V."/>
            <person name="Kappler A."/>
            <person name="Bryce C."/>
            <person name="Sanchez-Baracaldo P."/>
        </authorList>
    </citation>
    <scope>NUCLEOTIDE SEQUENCE [LARGE SCALE GENOMIC DNA]</scope>
    <source>
        <strain evidence="1 2">UT/N1</strain>
    </source>
</reference>
<evidence type="ECO:0008006" key="3">
    <source>
        <dbReference type="Google" id="ProtNLM"/>
    </source>
</evidence>
<name>A0ABV3XNP5_9RHOB</name>
<protein>
    <recommendedName>
        <fullName evidence="3">Histidine kinase</fullName>
    </recommendedName>
</protein>
<dbReference type="RefSeq" id="WP_245972209.1">
    <property type="nucleotide sequence ID" value="NZ_JBEHHI010000001.1"/>
</dbReference>
<gene>
    <name evidence="1" type="ORF">Ga0609869_000298</name>
</gene>
<dbReference type="InterPro" id="IPR045616">
    <property type="entry name" value="DUF6446"/>
</dbReference>
<evidence type="ECO:0000313" key="1">
    <source>
        <dbReference type="EMBL" id="MEX5726945.1"/>
    </source>
</evidence>
<organism evidence="1 2">
    <name type="scientific">Rhodovulum iodosum</name>
    <dbReference type="NCBI Taxonomy" id="68291"/>
    <lineage>
        <taxon>Bacteria</taxon>
        <taxon>Pseudomonadati</taxon>
        <taxon>Pseudomonadota</taxon>
        <taxon>Alphaproteobacteria</taxon>
        <taxon>Rhodobacterales</taxon>
        <taxon>Paracoccaceae</taxon>
        <taxon>Rhodovulum</taxon>
    </lineage>
</organism>
<comment type="caution">
    <text evidence="1">The sequence shown here is derived from an EMBL/GenBank/DDBJ whole genome shotgun (WGS) entry which is preliminary data.</text>
</comment>